<feature type="domain" description="GST N-terminal" evidence="5">
    <location>
        <begin position="308"/>
        <end position="389"/>
    </location>
</feature>
<comment type="catalytic activity">
    <reaction evidence="3">
        <text>RX + glutathione = an S-substituted glutathione + a halide anion + H(+)</text>
        <dbReference type="Rhea" id="RHEA:16437"/>
        <dbReference type="ChEBI" id="CHEBI:15378"/>
        <dbReference type="ChEBI" id="CHEBI:16042"/>
        <dbReference type="ChEBI" id="CHEBI:17792"/>
        <dbReference type="ChEBI" id="CHEBI:57925"/>
        <dbReference type="ChEBI" id="CHEBI:90779"/>
        <dbReference type="EC" id="2.5.1.18"/>
    </reaction>
</comment>
<comment type="caution">
    <text evidence="7">The sequence shown here is derived from an EMBL/GenBank/DDBJ whole genome shotgun (WGS) entry which is preliminary data.</text>
</comment>
<dbReference type="InterPro" id="IPR036282">
    <property type="entry name" value="Glutathione-S-Trfase_C_sf"/>
</dbReference>
<dbReference type="Pfam" id="PF09335">
    <property type="entry name" value="VTT_dom"/>
    <property type="match status" value="1"/>
</dbReference>
<feature type="transmembrane region" description="Helical" evidence="4">
    <location>
        <begin position="131"/>
        <end position="155"/>
    </location>
</feature>
<dbReference type="Pfam" id="PF14497">
    <property type="entry name" value="GST_C_3"/>
    <property type="match status" value="1"/>
</dbReference>
<organism evidence="7 8">
    <name type="scientific">Brassica cretica</name>
    <name type="common">Mustard</name>
    <dbReference type="NCBI Taxonomy" id="69181"/>
    <lineage>
        <taxon>Eukaryota</taxon>
        <taxon>Viridiplantae</taxon>
        <taxon>Streptophyta</taxon>
        <taxon>Embryophyta</taxon>
        <taxon>Tracheophyta</taxon>
        <taxon>Spermatophyta</taxon>
        <taxon>Magnoliopsida</taxon>
        <taxon>eudicotyledons</taxon>
        <taxon>Gunneridae</taxon>
        <taxon>Pentapetalae</taxon>
        <taxon>rosids</taxon>
        <taxon>malvids</taxon>
        <taxon>Brassicales</taxon>
        <taxon>Brassicaceae</taxon>
        <taxon>Brassiceae</taxon>
        <taxon>Brassica</taxon>
    </lineage>
</organism>
<feature type="domain" description="GST C-terminal" evidence="6">
    <location>
        <begin position="394"/>
        <end position="519"/>
    </location>
</feature>
<dbReference type="SUPFAM" id="SSF47616">
    <property type="entry name" value="GST C-terminal domain-like"/>
    <property type="match status" value="1"/>
</dbReference>
<dbReference type="PROSITE" id="PS50405">
    <property type="entry name" value="GST_CTER"/>
    <property type="match status" value="1"/>
</dbReference>
<dbReference type="PROSITE" id="PS50404">
    <property type="entry name" value="GST_NTER"/>
    <property type="match status" value="1"/>
</dbReference>
<dbReference type="CDD" id="cd03042">
    <property type="entry name" value="GST_N_Zeta"/>
    <property type="match status" value="1"/>
</dbReference>
<dbReference type="Pfam" id="PF13409">
    <property type="entry name" value="GST_N_2"/>
    <property type="match status" value="1"/>
</dbReference>
<evidence type="ECO:0000259" key="5">
    <source>
        <dbReference type="PROSITE" id="PS50404"/>
    </source>
</evidence>
<dbReference type="EMBL" id="QGKV02000299">
    <property type="protein sequence ID" value="KAF3597166.1"/>
    <property type="molecule type" value="Genomic_DNA"/>
</dbReference>
<keyword evidence="8" id="KW-1185">Reference proteome</keyword>
<dbReference type="SUPFAM" id="SSF52833">
    <property type="entry name" value="Thioredoxin-like"/>
    <property type="match status" value="1"/>
</dbReference>
<gene>
    <name evidence="7" type="ORF">DY000_02025032</name>
</gene>
<dbReference type="EC" id="2.5.1.18" evidence="2"/>
<dbReference type="Proteomes" id="UP000266723">
    <property type="component" value="Unassembled WGS sequence"/>
</dbReference>
<dbReference type="SFLD" id="SFLDS00019">
    <property type="entry name" value="Glutathione_Transferase_(cytos"/>
    <property type="match status" value="1"/>
</dbReference>
<sequence length="522" mass="58863">MSNPLKEPREDTSGSVRHMREDNEYVRLVVGTPHEPSPPETVLVSQSEIRTRNLIWWFKALGICALALFLTLVFAKWGVPFVFQKVLIPILQWEATAFGRPMLAIVLVVSLALFPVFLIPSGPSMWLAGMIFGYGLGFVIIMVGTTVGMVLPYLIGLMFRDRLHQWLKRWPRQAAVLRLAAEGSWFHQFRVVAIFRVSPFPYTIFNYAIVVTSMRFWPYLFGSIAGMIPEAFIYIYSGRLIRTFADVQYGHQRLTTVEIVYNVISLIIAVVTTVAFTVYAKRALRELQNAEANEDEEVQANLGEEKKEKLKLYSYWRSSCAHRVRIALSLKGLEYDYIPVNLLKGEQSDPDFKKINPMGTVPALVDGDVVISDSLAIIMYLDEKYPEPPLLPPDLHKRAVNFQAASIVLSGIQPHQNLGVIKFIEEKINSEEKTAWVTNAITKGFTALEKLLVSCAGKHTTGDEVYLADLFLAPQIYGAINRFQINMEPYPTLAKCYESYKDLPAFQNAAPEKQPDAPASTS</sequence>
<dbReference type="PANTHER" id="PTHR46431">
    <property type="entry name" value="EXPRESSED PROTEIN"/>
    <property type="match status" value="1"/>
</dbReference>
<evidence type="ECO:0000256" key="2">
    <source>
        <dbReference type="ARBA" id="ARBA00012452"/>
    </source>
</evidence>
<feature type="transmembrane region" description="Helical" evidence="4">
    <location>
        <begin position="259"/>
        <end position="280"/>
    </location>
</feature>
<evidence type="ECO:0000259" key="6">
    <source>
        <dbReference type="PROSITE" id="PS50405"/>
    </source>
</evidence>
<feature type="transmembrane region" description="Helical" evidence="4">
    <location>
        <begin position="216"/>
        <end position="238"/>
    </location>
</feature>
<dbReference type="Gene3D" id="1.20.1050.10">
    <property type="match status" value="1"/>
</dbReference>
<protein>
    <recommendedName>
        <fullName evidence="2">glutathione transferase</fullName>
        <ecNumber evidence="2">2.5.1.18</ecNumber>
    </recommendedName>
</protein>
<dbReference type="InterPro" id="IPR010987">
    <property type="entry name" value="Glutathione-S-Trfase_C-like"/>
</dbReference>
<proteinExistence type="inferred from homology"/>
<dbReference type="InterPro" id="IPR036249">
    <property type="entry name" value="Thioredoxin-like_sf"/>
</dbReference>
<dbReference type="InterPro" id="IPR034330">
    <property type="entry name" value="GST_Zeta_C"/>
</dbReference>
<dbReference type="Gene3D" id="3.40.30.10">
    <property type="entry name" value="Glutaredoxin"/>
    <property type="match status" value="1"/>
</dbReference>
<dbReference type="NCBIfam" id="TIGR01262">
    <property type="entry name" value="maiA"/>
    <property type="match status" value="1"/>
</dbReference>
<evidence type="ECO:0000313" key="8">
    <source>
        <dbReference type="Proteomes" id="UP000266723"/>
    </source>
</evidence>
<comment type="similarity">
    <text evidence="1">Belongs to the GST superfamily. Zeta family.</text>
</comment>
<dbReference type="PANTHER" id="PTHR46431:SF5">
    <property type="entry name" value="EXPRESSED PROTEIN"/>
    <property type="match status" value="1"/>
</dbReference>
<evidence type="ECO:0000256" key="3">
    <source>
        <dbReference type="ARBA" id="ARBA00047960"/>
    </source>
</evidence>
<feature type="transmembrane region" description="Helical" evidence="4">
    <location>
        <begin position="54"/>
        <end position="77"/>
    </location>
</feature>
<dbReference type="CDD" id="cd03191">
    <property type="entry name" value="GST_C_Zeta"/>
    <property type="match status" value="1"/>
</dbReference>
<evidence type="ECO:0000256" key="4">
    <source>
        <dbReference type="SAM" id="Phobius"/>
    </source>
</evidence>
<dbReference type="InterPro" id="IPR040079">
    <property type="entry name" value="Glutathione_S-Trfase"/>
</dbReference>
<evidence type="ECO:0000313" key="7">
    <source>
        <dbReference type="EMBL" id="KAF3597166.1"/>
    </source>
</evidence>
<dbReference type="InterPro" id="IPR004045">
    <property type="entry name" value="Glutathione_S-Trfase_N"/>
</dbReference>
<reference evidence="7 8" key="1">
    <citation type="journal article" date="2020" name="BMC Genomics">
        <title>Intraspecific diversification of the crop wild relative Brassica cretica Lam. using demographic model selection.</title>
        <authorList>
            <person name="Kioukis A."/>
            <person name="Michalopoulou V.A."/>
            <person name="Briers L."/>
            <person name="Pirintsos S."/>
            <person name="Studholme D.J."/>
            <person name="Pavlidis P."/>
            <person name="Sarris P.F."/>
        </authorList>
    </citation>
    <scope>NUCLEOTIDE SEQUENCE [LARGE SCALE GENOMIC DNA]</scope>
    <source>
        <strain evidence="8">cv. PFS-1207/04</strain>
    </source>
</reference>
<keyword evidence="4" id="KW-0812">Transmembrane</keyword>
<accession>A0ABQ7EK20</accession>
<keyword evidence="4" id="KW-0472">Membrane</keyword>
<dbReference type="InterPro" id="IPR032816">
    <property type="entry name" value="VTT_dom"/>
</dbReference>
<keyword evidence="4" id="KW-1133">Transmembrane helix</keyword>
<name>A0ABQ7EK20_BRACR</name>
<dbReference type="InterPro" id="IPR034333">
    <property type="entry name" value="GST_Zeta_N"/>
</dbReference>
<feature type="transmembrane region" description="Helical" evidence="4">
    <location>
        <begin position="98"/>
        <end position="119"/>
    </location>
</feature>
<dbReference type="SFLD" id="SFLDG00358">
    <property type="entry name" value="Main_(cytGST)"/>
    <property type="match status" value="1"/>
</dbReference>
<dbReference type="InterPro" id="IPR005955">
    <property type="entry name" value="GST_Zeta"/>
</dbReference>
<evidence type="ECO:0000256" key="1">
    <source>
        <dbReference type="ARBA" id="ARBA00010007"/>
    </source>
</evidence>
<dbReference type="InterPro" id="IPR004046">
    <property type="entry name" value="GST_C"/>
</dbReference>